<sequence length="374" mass="41714">MSEKVLSGAGLRGQSAGSTALCTVGKSGTGLTYRGYDIHELATHATFEEVAYLLFHGELPNANQLEDYKARLRGMRGLPNGLKKVLEEVPADAHPMDVMRTGCSMLGNLETEQSFEQQQDIADRLLSVFPSILLYWYRFSHDGVRIDTETDDDSIAGHFLHLMLDKKPSDNHRRCMDVSLILYAEHEFNASTFTARVCASTLSDMHSCITGAIGSLRGPLHGGANEAAMEMIEKYSSPEQAKEEVLGMLARKDKIMGFGHAIYSTSDPRNNIIKGWSKILADEVGDTVLYPVSEMVEKVMWDEKKLFPNADFFHASAYHFMDIPTKLFTPIFVCSRLTGWASHVMEQRANNRIIRPSADYVGPEPRSWVAIDAR</sequence>
<dbReference type="SUPFAM" id="SSF48256">
    <property type="entry name" value="Citrate synthase"/>
    <property type="match status" value="1"/>
</dbReference>
<evidence type="ECO:0000256" key="3">
    <source>
        <dbReference type="ARBA" id="ARBA00022532"/>
    </source>
</evidence>
<evidence type="ECO:0000256" key="6">
    <source>
        <dbReference type="PIRNR" id="PIRNR001369"/>
    </source>
</evidence>
<reference evidence="7 8" key="1">
    <citation type="submission" date="2022-05" db="EMBL/GenBank/DDBJ databases">
        <authorList>
            <person name="Park J.-S."/>
        </authorList>
    </citation>
    <scope>NUCLEOTIDE SEQUENCE [LARGE SCALE GENOMIC DNA]</scope>
    <source>
        <strain evidence="7 8">2012CJ34-2</strain>
    </source>
</reference>
<dbReference type="Gene3D" id="1.10.230.10">
    <property type="entry name" value="Cytochrome P450-Terp, domain 2"/>
    <property type="match status" value="1"/>
</dbReference>
<dbReference type="EMBL" id="JAMFLX010000038">
    <property type="protein sequence ID" value="MCL6271948.1"/>
    <property type="molecule type" value="Genomic_DNA"/>
</dbReference>
<dbReference type="Proteomes" id="UP001203338">
    <property type="component" value="Unassembled WGS sequence"/>
</dbReference>
<evidence type="ECO:0000256" key="4">
    <source>
        <dbReference type="ARBA" id="ARBA00022679"/>
    </source>
</evidence>
<keyword evidence="3" id="KW-0816">Tricarboxylic acid cycle</keyword>
<dbReference type="GO" id="GO:0036440">
    <property type="term" value="F:citrate synthase activity"/>
    <property type="evidence" value="ECO:0007669"/>
    <property type="project" value="UniProtKB-EC"/>
</dbReference>
<keyword evidence="8" id="KW-1185">Reference proteome</keyword>
<dbReference type="RefSeq" id="WP_249701619.1">
    <property type="nucleotide sequence ID" value="NZ_JAMFLX010000038.1"/>
</dbReference>
<comment type="caution">
    <text evidence="7">The sequence shown here is derived from an EMBL/GenBank/DDBJ whole genome shotgun (WGS) entry which is preliminary data.</text>
</comment>
<dbReference type="InterPro" id="IPR016142">
    <property type="entry name" value="Citrate_synth-like_lrg_a-sub"/>
</dbReference>
<dbReference type="PANTHER" id="PTHR11739">
    <property type="entry name" value="CITRATE SYNTHASE"/>
    <property type="match status" value="1"/>
</dbReference>
<protein>
    <recommendedName>
        <fullName evidence="6">Citrate synthase</fullName>
    </recommendedName>
</protein>
<dbReference type="InterPro" id="IPR011278">
    <property type="entry name" value="2-MeCitrate/Citrate_synth_II"/>
</dbReference>
<dbReference type="InterPro" id="IPR036969">
    <property type="entry name" value="Citrate_synthase_sf"/>
</dbReference>
<dbReference type="NCBIfam" id="NF009006">
    <property type="entry name" value="PRK12351.1"/>
    <property type="match status" value="1"/>
</dbReference>
<dbReference type="InterPro" id="IPR002020">
    <property type="entry name" value="Citrate_synthase"/>
</dbReference>
<dbReference type="InterPro" id="IPR016143">
    <property type="entry name" value="Citrate_synth-like_sm_a-sub"/>
</dbReference>
<evidence type="ECO:0000313" key="8">
    <source>
        <dbReference type="Proteomes" id="UP001203338"/>
    </source>
</evidence>
<keyword evidence="7" id="KW-0012">Acyltransferase</keyword>
<organism evidence="7 8">
    <name type="scientific">Parendozoicomonas callyspongiae</name>
    <dbReference type="NCBI Taxonomy" id="2942213"/>
    <lineage>
        <taxon>Bacteria</taxon>
        <taxon>Pseudomonadati</taxon>
        <taxon>Pseudomonadota</taxon>
        <taxon>Gammaproteobacteria</taxon>
        <taxon>Oceanospirillales</taxon>
        <taxon>Endozoicomonadaceae</taxon>
        <taxon>Parendozoicomonas</taxon>
    </lineage>
</organism>
<evidence type="ECO:0000256" key="5">
    <source>
        <dbReference type="ARBA" id="ARBA00049288"/>
    </source>
</evidence>
<accession>A0ABT0PNA8</accession>
<dbReference type="PRINTS" id="PR00143">
    <property type="entry name" value="CITRTSNTHASE"/>
</dbReference>
<dbReference type="Gene3D" id="1.10.580.10">
    <property type="entry name" value="Citrate Synthase, domain 1"/>
    <property type="match status" value="1"/>
</dbReference>
<keyword evidence="4 6" id="KW-0808">Transferase</keyword>
<comment type="catalytic activity">
    <reaction evidence="5">
        <text>oxaloacetate + acetyl-CoA + H2O = citrate + CoA + H(+)</text>
        <dbReference type="Rhea" id="RHEA:16845"/>
        <dbReference type="ChEBI" id="CHEBI:15377"/>
        <dbReference type="ChEBI" id="CHEBI:15378"/>
        <dbReference type="ChEBI" id="CHEBI:16452"/>
        <dbReference type="ChEBI" id="CHEBI:16947"/>
        <dbReference type="ChEBI" id="CHEBI:57287"/>
        <dbReference type="ChEBI" id="CHEBI:57288"/>
        <dbReference type="EC" id="2.3.3.16"/>
    </reaction>
</comment>
<evidence type="ECO:0000256" key="2">
    <source>
        <dbReference type="ARBA" id="ARBA00010566"/>
    </source>
</evidence>
<evidence type="ECO:0000313" key="7">
    <source>
        <dbReference type="EMBL" id="MCL6271948.1"/>
    </source>
</evidence>
<dbReference type="CDD" id="cd06108">
    <property type="entry name" value="Ec2MCS_like"/>
    <property type="match status" value="1"/>
</dbReference>
<dbReference type="GO" id="GO:0050440">
    <property type="term" value="F:2-methylcitrate synthase activity"/>
    <property type="evidence" value="ECO:0007669"/>
    <property type="project" value="UniProtKB-EC"/>
</dbReference>
<name>A0ABT0PNA8_9GAMM</name>
<evidence type="ECO:0000256" key="1">
    <source>
        <dbReference type="ARBA" id="ARBA00004751"/>
    </source>
</evidence>
<gene>
    <name evidence="7" type="primary">prpC</name>
    <name evidence="7" type="ORF">M3P05_18675</name>
</gene>
<proteinExistence type="inferred from homology"/>
<dbReference type="PANTHER" id="PTHR11739:SF25">
    <property type="entry name" value="CITRATE SYNTHASE-RELATED PROTEIN DDB_G0287281"/>
    <property type="match status" value="1"/>
</dbReference>
<comment type="pathway">
    <text evidence="1">Carbohydrate metabolism; tricarboxylic acid cycle; isocitrate from oxaloacetate: step 1/2.</text>
</comment>
<dbReference type="PIRSF" id="PIRSF001369">
    <property type="entry name" value="Citrate_synth"/>
    <property type="match status" value="1"/>
</dbReference>
<dbReference type="NCBIfam" id="TIGR01800">
    <property type="entry name" value="cit_synth_II"/>
    <property type="match status" value="1"/>
</dbReference>
<dbReference type="Pfam" id="PF00285">
    <property type="entry name" value="Citrate_synt"/>
    <property type="match status" value="1"/>
</dbReference>
<comment type="similarity">
    <text evidence="2 6">Belongs to the citrate synthase family.</text>
</comment>
<dbReference type="InterPro" id="IPR024176">
    <property type="entry name" value="Citrate_synthase_bac-typ"/>
</dbReference>